<gene>
    <name evidence="1" type="ORF">CRX69_14620</name>
</gene>
<name>A0ABM6UFQ7_9PSED</name>
<dbReference type="Proteomes" id="UP000241936">
    <property type="component" value="Chromosome"/>
</dbReference>
<sequence length="72" mass="7579">MSMAIRLKWCRSLPSQRCGAVADTDHPAQRLAADAPEADGDISMSALVSQNPIASQLAMGAISQPATRQEAL</sequence>
<accession>A0ABM6UFQ7</accession>
<dbReference type="EMBL" id="CP024081">
    <property type="protein sequence ID" value="AVU76366.1"/>
    <property type="molecule type" value="Genomic_DNA"/>
</dbReference>
<protein>
    <submittedName>
        <fullName evidence="1">Uncharacterized protein</fullName>
    </submittedName>
</protein>
<reference evidence="1 2" key="1">
    <citation type="journal article" date="2018" name="Front. Microbiol.">
        <title>Pseudomonas rhizophila S211, a New Plant Growth-Promoting Rhizobacterium with Potential in Pesticide-Bioremediation.</title>
        <authorList>
            <person name="Hassen W."/>
            <person name="Neifar M."/>
            <person name="Cherif H."/>
            <person name="Najjari A."/>
            <person name="Chouchane H."/>
            <person name="Driouich R.C."/>
            <person name="Salah A."/>
            <person name="Naili F."/>
            <person name="Mosbah A."/>
            <person name="Souissi Y."/>
            <person name="Raddadi N."/>
            <person name="Ouzari H.I."/>
            <person name="Fava F."/>
            <person name="Cherif A."/>
        </authorList>
    </citation>
    <scope>NUCLEOTIDE SEQUENCE [LARGE SCALE GENOMIC DNA]</scope>
    <source>
        <strain evidence="1 2">S211</strain>
    </source>
</reference>
<evidence type="ECO:0000313" key="1">
    <source>
        <dbReference type="EMBL" id="AVU76366.1"/>
    </source>
</evidence>
<organism evidence="1 2">
    <name type="scientific">Pseudomonas rhizophila</name>
    <dbReference type="NCBI Taxonomy" id="2045200"/>
    <lineage>
        <taxon>Bacteria</taxon>
        <taxon>Pseudomonadati</taxon>
        <taxon>Pseudomonadota</taxon>
        <taxon>Gammaproteobacteria</taxon>
        <taxon>Pseudomonadales</taxon>
        <taxon>Pseudomonadaceae</taxon>
        <taxon>Pseudomonas</taxon>
    </lineage>
</organism>
<evidence type="ECO:0000313" key="2">
    <source>
        <dbReference type="Proteomes" id="UP000241936"/>
    </source>
</evidence>
<keyword evidence="2" id="KW-1185">Reference proteome</keyword>
<proteinExistence type="predicted"/>